<evidence type="ECO:0000313" key="2">
    <source>
        <dbReference type="Proteomes" id="UP000486903"/>
    </source>
</evidence>
<comment type="caution">
    <text evidence="1">The sequence shown here is derived from an EMBL/GenBank/DDBJ whole genome shotgun (WGS) entry which is preliminary data.</text>
</comment>
<proteinExistence type="predicted"/>
<dbReference type="RefSeq" id="WP_003369332.1">
    <property type="nucleotide sequence ID" value="NZ_JACBBA010000001.1"/>
</dbReference>
<gene>
    <name evidence="1" type="ORF">FDG31_00470</name>
</gene>
<protein>
    <submittedName>
        <fullName evidence="1">Uncharacterized protein</fullName>
    </submittedName>
</protein>
<sequence>MLIKRYKYEKIQLRSREVKNMEARVTRRLDFSKLNFSNRIISSEEALKDVEPFDFDKEILAGNKKIIVIGCNKK</sequence>
<reference evidence="1 2" key="1">
    <citation type="submission" date="2019-04" db="EMBL/GenBank/DDBJ databases">
        <title>Genome sequencing of Clostridium botulinum Groups I-IV and Clostridium butyricum.</title>
        <authorList>
            <person name="Brunt J."/>
            <person name="Van Vliet A.H.M."/>
            <person name="Stringer S.C."/>
            <person name="Carter A.T."/>
            <person name="Peck M.W."/>
        </authorList>
    </citation>
    <scope>NUCLEOTIDE SEQUENCE [LARGE SCALE GENOMIC DNA]</scope>
    <source>
        <strain evidence="1 2">BL81</strain>
    </source>
</reference>
<accession>A0A6B4JJC9</accession>
<organism evidence="1 2">
    <name type="scientific">Clostridium botulinum</name>
    <dbReference type="NCBI Taxonomy" id="1491"/>
    <lineage>
        <taxon>Bacteria</taxon>
        <taxon>Bacillati</taxon>
        <taxon>Bacillota</taxon>
        <taxon>Clostridia</taxon>
        <taxon>Eubacteriales</taxon>
        <taxon>Clostridiaceae</taxon>
        <taxon>Clostridium</taxon>
    </lineage>
</organism>
<name>A0A6B4JJC9_CLOBO</name>
<dbReference type="AlphaFoldDB" id="A0A6B4JJC9"/>
<evidence type="ECO:0000313" key="1">
    <source>
        <dbReference type="EMBL" id="NFV24656.1"/>
    </source>
</evidence>
<dbReference type="Proteomes" id="UP000486903">
    <property type="component" value="Unassembled WGS sequence"/>
</dbReference>
<dbReference type="EMBL" id="SXFB01000001">
    <property type="protein sequence ID" value="NFV24656.1"/>
    <property type="molecule type" value="Genomic_DNA"/>
</dbReference>